<comment type="similarity">
    <text evidence="1">Belongs to the YjdM family.</text>
</comment>
<dbReference type="KEGG" id="cmq:B840_08650"/>
<dbReference type="HOGENOM" id="CLU_134486_0_0_11"/>
<dbReference type="Proteomes" id="UP000031928">
    <property type="component" value="Chromosome"/>
</dbReference>
<protein>
    <submittedName>
        <fullName evidence="4">Putative phosphonoacetate hydrolase</fullName>
    </submittedName>
</protein>
<proteinExistence type="inferred from homology"/>
<name>A0A0B6TN49_9CORY</name>
<evidence type="ECO:0000313" key="5">
    <source>
        <dbReference type="Proteomes" id="UP000031928"/>
    </source>
</evidence>
<dbReference type="PANTHER" id="PTHR30305">
    <property type="entry name" value="PROTEIN YJDM-RELATED"/>
    <property type="match status" value="1"/>
</dbReference>
<feature type="domain" description="Protein YjdM C-terminal" evidence="2">
    <location>
        <begin position="59"/>
        <end position="127"/>
    </location>
</feature>
<feature type="domain" description="Protein YjdM N-terminal" evidence="3">
    <location>
        <begin position="16"/>
        <end position="44"/>
    </location>
</feature>
<dbReference type="Pfam" id="PF08274">
    <property type="entry name" value="Zn_Ribbon_YjdM"/>
    <property type="match status" value="1"/>
</dbReference>
<sequence>MTGLTDIISGMSETNLPPCPECGSEYTYEMDPLLVCPECGHEWDPAAVAAPAEAEGPVIKDSVGNVLADGDSVTVVKTLKVKGASQPIKAGTTVRNIRLVDATDGHDIDARVEGFGQMKLKSSIVKKI</sequence>
<dbReference type="Gene3D" id="2.30.30.40">
    <property type="entry name" value="SH3 Domains"/>
    <property type="match status" value="1"/>
</dbReference>
<dbReference type="STRING" id="1224162.B840_08650"/>
<dbReference type="SUPFAM" id="SSF82057">
    <property type="entry name" value="Prokaryotic SH3-related domain"/>
    <property type="match status" value="1"/>
</dbReference>
<evidence type="ECO:0000259" key="3">
    <source>
        <dbReference type="Pfam" id="PF08274"/>
    </source>
</evidence>
<gene>
    <name evidence="4" type="primary">phnA</name>
    <name evidence="4" type="ORF">B840_08650</name>
</gene>
<organism evidence="4 5">
    <name type="scientific">Corynebacterium marinum DSM 44953</name>
    <dbReference type="NCBI Taxonomy" id="1224162"/>
    <lineage>
        <taxon>Bacteria</taxon>
        <taxon>Bacillati</taxon>
        <taxon>Actinomycetota</taxon>
        <taxon>Actinomycetes</taxon>
        <taxon>Mycobacteriales</taxon>
        <taxon>Corynebacteriaceae</taxon>
        <taxon>Corynebacterium</taxon>
    </lineage>
</organism>
<evidence type="ECO:0000313" key="4">
    <source>
        <dbReference type="EMBL" id="AJK69328.1"/>
    </source>
</evidence>
<dbReference type="AlphaFoldDB" id="A0A0B6TN49"/>
<dbReference type="InterPro" id="IPR013987">
    <property type="entry name" value="YjdM_N"/>
</dbReference>
<evidence type="ECO:0000259" key="2">
    <source>
        <dbReference type="Pfam" id="PF03831"/>
    </source>
</evidence>
<dbReference type="EMBL" id="CP007790">
    <property type="protein sequence ID" value="AJK69328.1"/>
    <property type="molecule type" value="Genomic_DNA"/>
</dbReference>
<accession>A0A0B6TN49</accession>
<dbReference type="Gene3D" id="2.20.25.10">
    <property type="match status" value="1"/>
</dbReference>
<dbReference type="PANTHER" id="PTHR30305:SF3">
    <property type="entry name" value="PROTEIN YJDM"/>
    <property type="match status" value="1"/>
</dbReference>
<dbReference type="NCBIfam" id="TIGR00686">
    <property type="entry name" value="phnA"/>
    <property type="match status" value="1"/>
</dbReference>
<dbReference type="SUPFAM" id="SSF57783">
    <property type="entry name" value="Zinc beta-ribbon"/>
    <property type="match status" value="1"/>
</dbReference>
<keyword evidence="4" id="KW-0378">Hydrolase</keyword>
<reference evidence="4 5" key="1">
    <citation type="submission" date="2014-05" db="EMBL/GenBank/DDBJ databases">
        <title>Complete genome sequence of Corynebacterium marinum DSM 44953.</title>
        <authorList>
            <person name="Schaffert L."/>
            <person name="Albersmeier A."/>
            <person name="Kalinowski J."/>
            <person name="Ruckert C."/>
        </authorList>
    </citation>
    <scope>NUCLEOTIDE SEQUENCE [LARGE SCALE GENOMIC DNA]</scope>
    <source>
        <strain evidence="4 5">DSM 44953</strain>
    </source>
</reference>
<dbReference type="InterPro" id="IPR004624">
    <property type="entry name" value="YjdM"/>
</dbReference>
<keyword evidence="5" id="KW-1185">Reference proteome</keyword>
<dbReference type="GO" id="GO:0016787">
    <property type="term" value="F:hydrolase activity"/>
    <property type="evidence" value="ECO:0007669"/>
    <property type="project" value="UniProtKB-KW"/>
</dbReference>
<evidence type="ECO:0000256" key="1">
    <source>
        <dbReference type="ARBA" id="ARBA00009248"/>
    </source>
</evidence>
<dbReference type="InterPro" id="IPR013988">
    <property type="entry name" value="YjdM_C"/>
</dbReference>
<dbReference type="Pfam" id="PF03831">
    <property type="entry name" value="YjdM"/>
    <property type="match status" value="1"/>
</dbReference>